<dbReference type="InterPro" id="IPR007873">
    <property type="entry name" value="Glycosyltransferase_ALG3"/>
</dbReference>
<keyword evidence="5" id="KW-0808">Transferase</keyword>
<feature type="transmembrane region" description="Helical" evidence="11">
    <location>
        <begin position="99"/>
        <end position="119"/>
    </location>
</feature>
<comment type="caution">
    <text evidence="12">The sequence shown here is derived from an EMBL/GenBank/DDBJ whole genome shotgun (WGS) entry which is preliminary data.</text>
</comment>
<comment type="catalytic activity">
    <reaction evidence="10">
        <text>an alpha-D-Man-(1-&gt;2)-alpha-D-Man-(1-&gt;2)-alpha-D-Man-(1-&gt;3)-[alpha-D-Man-(1-&gt;6)]-beta-D-Man-(1-&gt;4)-beta-D-GlcNAc-(1-&gt;4)-alpha-D-GlcNAc-diphospho-di-trans,poly-cis-dolichol + a di-trans,poly-cis-dolichyl beta-D-mannosyl phosphate = an alpha-D-Man-(1-&gt;2)-alpha-D-Man-(1-&gt;2)-alpha-D-Man-(1-&gt;3)-[alpha-D-Man-(1-&gt;3)-alpha-D-Man-(1-&gt;6)]-beta-D-Man-(1-&gt;4)-beta-D-GlcNAc-(1-&gt;4)-alpha-D-GlcNAc-diphospho-di-trans,poly-cis-dolichol + a di-trans,poly-cis-dolichyl phosphate + H(+)</text>
        <dbReference type="Rhea" id="RHEA:29527"/>
        <dbReference type="Rhea" id="RHEA-COMP:19498"/>
        <dbReference type="Rhea" id="RHEA-COMP:19501"/>
        <dbReference type="Rhea" id="RHEA-COMP:19516"/>
        <dbReference type="Rhea" id="RHEA-COMP:19517"/>
        <dbReference type="ChEBI" id="CHEBI:15378"/>
        <dbReference type="ChEBI" id="CHEBI:57683"/>
        <dbReference type="ChEBI" id="CHEBI:58211"/>
        <dbReference type="ChEBI" id="CHEBI:132515"/>
        <dbReference type="ChEBI" id="CHEBI:132516"/>
        <dbReference type="EC" id="2.4.1.258"/>
    </reaction>
    <physiologicalReaction direction="left-to-right" evidence="10">
        <dbReference type="Rhea" id="RHEA:29528"/>
    </physiologicalReaction>
</comment>
<dbReference type="Pfam" id="PF05208">
    <property type="entry name" value="ALG3"/>
    <property type="match status" value="1"/>
</dbReference>
<keyword evidence="6 11" id="KW-0812">Transmembrane</keyword>
<protein>
    <recommendedName>
        <fullName evidence="3">dolichyl-P-Man:Man5GlcNAc2-PP-dolichol alpha-1,3-mannosyltransferase</fullName>
        <ecNumber evidence="3">2.4.1.258</ecNumber>
    </recommendedName>
</protein>
<dbReference type="GO" id="GO:0005789">
    <property type="term" value="C:endoplasmic reticulum membrane"/>
    <property type="evidence" value="ECO:0007669"/>
    <property type="project" value="UniProtKB-SubCell"/>
</dbReference>
<feature type="transmembrane region" description="Helical" evidence="11">
    <location>
        <begin position="201"/>
        <end position="226"/>
    </location>
</feature>
<organism evidence="12 13">
    <name type="scientific">Cymbomonas tetramitiformis</name>
    <dbReference type="NCBI Taxonomy" id="36881"/>
    <lineage>
        <taxon>Eukaryota</taxon>
        <taxon>Viridiplantae</taxon>
        <taxon>Chlorophyta</taxon>
        <taxon>Pyramimonadophyceae</taxon>
        <taxon>Pyramimonadales</taxon>
        <taxon>Pyramimonadaceae</taxon>
        <taxon>Cymbomonas</taxon>
    </lineage>
</organism>
<feature type="transmembrane region" description="Helical" evidence="11">
    <location>
        <begin position="259"/>
        <end position="279"/>
    </location>
</feature>
<keyword evidence="7" id="KW-0256">Endoplasmic reticulum</keyword>
<accession>A0AAE0F180</accession>
<dbReference type="AlphaFoldDB" id="A0AAE0F180"/>
<comment type="pathway">
    <text evidence="2">Protein modification; protein glycosylation.</text>
</comment>
<evidence type="ECO:0000256" key="8">
    <source>
        <dbReference type="ARBA" id="ARBA00022989"/>
    </source>
</evidence>
<keyword evidence="9 11" id="KW-0472">Membrane</keyword>
<evidence type="ECO:0000256" key="10">
    <source>
        <dbReference type="ARBA" id="ARBA00049506"/>
    </source>
</evidence>
<evidence type="ECO:0000256" key="4">
    <source>
        <dbReference type="ARBA" id="ARBA00022676"/>
    </source>
</evidence>
<dbReference type="EMBL" id="LGRX02028458">
    <property type="protein sequence ID" value="KAK3248048.1"/>
    <property type="molecule type" value="Genomic_DNA"/>
</dbReference>
<evidence type="ECO:0000256" key="7">
    <source>
        <dbReference type="ARBA" id="ARBA00022824"/>
    </source>
</evidence>
<evidence type="ECO:0000256" key="1">
    <source>
        <dbReference type="ARBA" id="ARBA00004477"/>
    </source>
</evidence>
<gene>
    <name evidence="12" type="ORF">CYMTET_42474</name>
</gene>
<reference evidence="12 13" key="1">
    <citation type="journal article" date="2015" name="Genome Biol. Evol.">
        <title>Comparative Genomics of a Bacterivorous Green Alga Reveals Evolutionary Causalities and Consequences of Phago-Mixotrophic Mode of Nutrition.</title>
        <authorList>
            <person name="Burns J.A."/>
            <person name="Paasch A."/>
            <person name="Narechania A."/>
            <person name="Kim E."/>
        </authorList>
    </citation>
    <scope>NUCLEOTIDE SEQUENCE [LARGE SCALE GENOMIC DNA]</scope>
    <source>
        <strain evidence="12 13">PLY_AMNH</strain>
    </source>
</reference>
<sequence>MKLITSLLHCLSRKDTFTLSIVASFLFFIDALFCVIIFLKVSYTEIDWIAYMEEVKGYLDGERDYYNLRGQTGPLVYPGGFVYLFAALRWLTAEDVPTAQVYFIGVYLLNLAVVFAIYVRSKAVPAWALVLLILSKRVHSIFVLRLFNDGVTMLLAHISILFFQSKRWVTGLIIFSVAVSVKMNVLLFAPPLFLLLCTGTSAWTTIIALAAAAIIQVGAGIEFLLVNPWAYLKRSFDLGRKFIFFWSVNWKFLPEDIFLSSWLAASLLAIHLLALALFAHFRWTRSEGGIIKAVSANMHAAAKGATTCRELTLEHITTVLFTGNFIGIAFARSLHYQFYCWYFFSVPYLLWRTNMPTIARVAVWAAIEVIWNMYPSSPVSSLGLQTNTQKTFRRRAEDKQKTSPRHLTDVFLDVLAEDTPDTFCTSSGYL</sequence>
<name>A0AAE0F180_9CHLO</name>
<proteinExistence type="predicted"/>
<dbReference type="EC" id="2.4.1.258" evidence="3"/>
<evidence type="ECO:0000256" key="9">
    <source>
        <dbReference type="ARBA" id="ARBA00023136"/>
    </source>
</evidence>
<evidence type="ECO:0000256" key="11">
    <source>
        <dbReference type="SAM" id="Phobius"/>
    </source>
</evidence>
<evidence type="ECO:0000256" key="5">
    <source>
        <dbReference type="ARBA" id="ARBA00022679"/>
    </source>
</evidence>
<evidence type="ECO:0000313" key="12">
    <source>
        <dbReference type="EMBL" id="KAK3248048.1"/>
    </source>
</evidence>
<evidence type="ECO:0000256" key="3">
    <source>
        <dbReference type="ARBA" id="ARBA00011964"/>
    </source>
</evidence>
<feature type="transmembrane region" description="Helical" evidence="11">
    <location>
        <begin position="75"/>
        <end position="92"/>
    </location>
</feature>
<feature type="transmembrane region" description="Helical" evidence="11">
    <location>
        <begin position="168"/>
        <end position="189"/>
    </location>
</feature>
<keyword evidence="8 11" id="KW-1133">Transmembrane helix</keyword>
<evidence type="ECO:0000256" key="2">
    <source>
        <dbReference type="ARBA" id="ARBA00004922"/>
    </source>
</evidence>
<comment type="subcellular location">
    <subcellularLocation>
        <location evidence="1">Endoplasmic reticulum membrane</location>
        <topology evidence="1">Multi-pass membrane protein</topology>
    </subcellularLocation>
</comment>
<keyword evidence="4" id="KW-0328">Glycosyltransferase</keyword>
<dbReference type="Proteomes" id="UP001190700">
    <property type="component" value="Unassembled WGS sequence"/>
</dbReference>
<keyword evidence="13" id="KW-1185">Reference proteome</keyword>
<dbReference type="GO" id="GO:0052925">
    <property type="term" value="F:dol-P-Man:Man(5)GlcNAc(2)-PP-Dol alpha-1,3-mannosyltransferase activity"/>
    <property type="evidence" value="ECO:0007669"/>
    <property type="project" value="UniProtKB-EC"/>
</dbReference>
<dbReference type="PANTHER" id="PTHR12646">
    <property type="entry name" value="NOT56 - RELATED"/>
    <property type="match status" value="1"/>
</dbReference>
<feature type="transmembrane region" description="Helical" evidence="11">
    <location>
        <begin position="21"/>
        <end position="43"/>
    </location>
</feature>
<dbReference type="PANTHER" id="PTHR12646:SF0">
    <property type="entry name" value="DOL-P-MAN:MAN(5)GLCNAC(2)-PP-DOL ALPHA-1,3-MANNOSYLTRANSFERASE"/>
    <property type="match status" value="1"/>
</dbReference>
<evidence type="ECO:0000313" key="13">
    <source>
        <dbReference type="Proteomes" id="UP001190700"/>
    </source>
</evidence>
<evidence type="ECO:0000256" key="6">
    <source>
        <dbReference type="ARBA" id="ARBA00022692"/>
    </source>
</evidence>